<feature type="compositionally biased region" description="Basic and acidic residues" evidence="1">
    <location>
        <begin position="112"/>
        <end position="123"/>
    </location>
</feature>
<dbReference type="Proteomes" id="UP001416858">
    <property type="component" value="Unassembled WGS sequence"/>
</dbReference>
<accession>A0ABP9VYV2</accession>
<dbReference type="EMBL" id="BAABRO010000018">
    <property type="protein sequence ID" value="GAA5510011.1"/>
    <property type="molecule type" value="Genomic_DNA"/>
</dbReference>
<feature type="region of interest" description="Disordered" evidence="1">
    <location>
        <begin position="107"/>
        <end position="140"/>
    </location>
</feature>
<reference evidence="2 3" key="1">
    <citation type="submission" date="2024-02" db="EMBL/GenBank/DDBJ databases">
        <title>Rhodopirellula caenicola NBRC 110016.</title>
        <authorList>
            <person name="Ichikawa N."/>
            <person name="Katano-Makiyama Y."/>
            <person name="Hidaka K."/>
        </authorList>
    </citation>
    <scope>NUCLEOTIDE SEQUENCE [LARGE SCALE GENOMIC DNA]</scope>
    <source>
        <strain evidence="2 3">NBRC 110016</strain>
    </source>
</reference>
<organism evidence="2 3">
    <name type="scientific">Novipirellula caenicola</name>
    <dbReference type="NCBI Taxonomy" id="1536901"/>
    <lineage>
        <taxon>Bacteria</taxon>
        <taxon>Pseudomonadati</taxon>
        <taxon>Planctomycetota</taxon>
        <taxon>Planctomycetia</taxon>
        <taxon>Pirellulales</taxon>
        <taxon>Pirellulaceae</taxon>
        <taxon>Novipirellula</taxon>
    </lineage>
</organism>
<comment type="caution">
    <text evidence="2">The sequence shown here is derived from an EMBL/GenBank/DDBJ whole genome shotgun (WGS) entry which is preliminary data.</text>
</comment>
<gene>
    <name evidence="2" type="ORF">Rcae01_05517</name>
</gene>
<proteinExistence type="predicted"/>
<sequence>MTEAKPKTTGCRVCGADVKTRGLCDKHYRRYSRRLKSMPEAEREAFEERCIADGWVLPLTKGGRPKEDADPFADIAAEVHAEAIRNQVPGVEPAANKYSAEEIAAMESDQAEIERVSRQEKTRQASKKKSTPGARRKKSG</sequence>
<name>A0ABP9VYV2_9BACT</name>
<keyword evidence="3" id="KW-1185">Reference proteome</keyword>
<evidence type="ECO:0000313" key="2">
    <source>
        <dbReference type="EMBL" id="GAA5510011.1"/>
    </source>
</evidence>
<dbReference type="RefSeq" id="WP_345687575.1">
    <property type="nucleotide sequence ID" value="NZ_BAABRO010000018.1"/>
</dbReference>
<evidence type="ECO:0000313" key="3">
    <source>
        <dbReference type="Proteomes" id="UP001416858"/>
    </source>
</evidence>
<evidence type="ECO:0008006" key="4">
    <source>
        <dbReference type="Google" id="ProtNLM"/>
    </source>
</evidence>
<feature type="compositionally biased region" description="Basic residues" evidence="1">
    <location>
        <begin position="124"/>
        <end position="140"/>
    </location>
</feature>
<evidence type="ECO:0000256" key="1">
    <source>
        <dbReference type="SAM" id="MobiDB-lite"/>
    </source>
</evidence>
<protein>
    <recommendedName>
        <fullName evidence="4">ROS/MUCR transcriptional regulator protein</fullName>
    </recommendedName>
</protein>